<proteinExistence type="inferred from homology"/>
<feature type="transmembrane region" description="Helical" evidence="8">
    <location>
        <begin position="6"/>
        <end position="26"/>
    </location>
</feature>
<feature type="transmembrane region" description="Helical" evidence="8">
    <location>
        <begin position="198"/>
        <end position="215"/>
    </location>
</feature>
<comment type="similarity">
    <text evidence="2">Belongs to the auxin efflux carrier (TC 2.A.69) family.</text>
</comment>
<dbReference type="RefSeq" id="WP_226384365.1">
    <property type="nucleotide sequence ID" value="NZ_JADCKA010000001.1"/>
</dbReference>
<reference evidence="9 10" key="1">
    <citation type="submission" date="2020-10" db="EMBL/GenBank/DDBJ databases">
        <title>ChiBAC.</title>
        <authorList>
            <person name="Zenner C."/>
            <person name="Hitch T.C.A."/>
            <person name="Clavel T."/>
        </authorList>
    </citation>
    <scope>NUCLEOTIDE SEQUENCE [LARGE SCALE GENOMIC DNA]</scope>
    <source>
        <strain evidence="9 10">DSM 108706</strain>
    </source>
</reference>
<dbReference type="Gene3D" id="1.20.1530.20">
    <property type="match status" value="1"/>
</dbReference>
<evidence type="ECO:0000256" key="3">
    <source>
        <dbReference type="ARBA" id="ARBA00022448"/>
    </source>
</evidence>
<sequence>MLSNFIVSAEAVMPMVVLMAIGVLVRKAGIVNREENKHFNRMVFVVFFPVMMFSNLYGTDLMEVVEWHIIAYAVGALAVIYLGALLFVTRIEKSPKSRGAMIQAIYRSNFVIMGIPVVANFYGHGNMPVTAMLVSIIVPLYNVLAVITLEVFRGGKVRPGEILLGIIKNPLIIGGIAGIAAALTGFKMPEPLEGLMDEMAVVATPMALVILGISFDFSSVKRCGRNLVIAVVGKLVVVPAIFLPIAAMLGFRDVEFVTLLAMFAAPVAVSSYTMAESMDSDGQLAANSVIFSSIFSCFTMFIWIFIFKTLGYF</sequence>
<keyword evidence="4" id="KW-1003">Cell membrane</keyword>
<feature type="transmembrane region" description="Helical" evidence="8">
    <location>
        <begin position="129"/>
        <end position="152"/>
    </location>
</feature>
<dbReference type="PANTHER" id="PTHR36838">
    <property type="entry name" value="AUXIN EFFLUX CARRIER FAMILY PROTEIN"/>
    <property type="match status" value="1"/>
</dbReference>
<dbReference type="EMBL" id="JADCKA010000001">
    <property type="protein sequence ID" value="MBE5034693.1"/>
    <property type="molecule type" value="Genomic_DNA"/>
</dbReference>
<feature type="transmembrane region" description="Helical" evidence="8">
    <location>
        <begin position="38"/>
        <end position="57"/>
    </location>
</feature>
<name>A0ABR9QUZ6_9FIRM</name>
<evidence type="ECO:0000256" key="6">
    <source>
        <dbReference type="ARBA" id="ARBA00022989"/>
    </source>
</evidence>
<keyword evidence="6 8" id="KW-1133">Transmembrane helix</keyword>
<evidence type="ECO:0000256" key="4">
    <source>
        <dbReference type="ARBA" id="ARBA00022475"/>
    </source>
</evidence>
<evidence type="ECO:0000256" key="5">
    <source>
        <dbReference type="ARBA" id="ARBA00022692"/>
    </source>
</evidence>
<dbReference type="Proteomes" id="UP001516588">
    <property type="component" value="Unassembled WGS sequence"/>
</dbReference>
<evidence type="ECO:0000256" key="7">
    <source>
        <dbReference type="ARBA" id="ARBA00023136"/>
    </source>
</evidence>
<keyword evidence="10" id="KW-1185">Reference proteome</keyword>
<feature type="transmembrane region" description="Helical" evidence="8">
    <location>
        <begin position="69"/>
        <end position="88"/>
    </location>
</feature>
<protein>
    <submittedName>
        <fullName evidence="9">AEC family transporter</fullName>
    </submittedName>
</protein>
<feature type="transmembrane region" description="Helical" evidence="8">
    <location>
        <begin position="100"/>
        <end position="123"/>
    </location>
</feature>
<comment type="caution">
    <text evidence="9">The sequence shown here is derived from an EMBL/GenBank/DDBJ whole genome shotgun (WGS) entry which is preliminary data.</text>
</comment>
<dbReference type="InterPro" id="IPR004776">
    <property type="entry name" value="Mem_transp_PIN-like"/>
</dbReference>
<keyword evidence="7 8" id="KW-0472">Membrane</keyword>
<accession>A0ABR9QUZ6</accession>
<dbReference type="Pfam" id="PF03547">
    <property type="entry name" value="Mem_trans"/>
    <property type="match status" value="1"/>
</dbReference>
<gene>
    <name evidence="9" type="ORF">INF20_00115</name>
</gene>
<feature type="transmembrane region" description="Helical" evidence="8">
    <location>
        <begin position="164"/>
        <end position="186"/>
    </location>
</feature>
<keyword evidence="5 8" id="KW-0812">Transmembrane</keyword>
<dbReference type="PANTHER" id="PTHR36838:SF4">
    <property type="entry name" value="AUXIN EFFLUX CARRIER FAMILY PROTEIN"/>
    <property type="match status" value="1"/>
</dbReference>
<dbReference type="InterPro" id="IPR038770">
    <property type="entry name" value="Na+/solute_symporter_sf"/>
</dbReference>
<feature type="transmembrane region" description="Helical" evidence="8">
    <location>
        <begin position="256"/>
        <end position="275"/>
    </location>
</feature>
<evidence type="ECO:0000256" key="8">
    <source>
        <dbReference type="SAM" id="Phobius"/>
    </source>
</evidence>
<comment type="subcellular location">
    <subcellularLocation>
        <location evidence="1">Cell membrane</location>
        <topology evidence="1">Multi-pass membrane protein</topology>
    </subcellularLocation>
</comment>
<feature type="transmembrane region" description="Helical" evidence="8">
    <location>
        <begin position="284"/>
        <end position="306"/>
    </location>
</feature>
<evidence type="ECO:0000256" key="2">
    <source>
        <dbReference type="ARBA" id="ARBA00010145"/>
    </source>
</evidence>
<evidence type="ECO:0000313" key="10">
    <source>
        <dbReference type="Proteomes" id="UP001516588"/>
    </source>
</evidence>
<organism evidence="9 10">
    <name type="scientific">Gallibacter intestinalis</name>
    <dbReference type="NCBI Taxonomy" id="2779356"/>
    <lineage>
        <taxon>Bacteria</taxon>
        <taxon>Bacillati</taxon>
        <taxon>Bacillota</taxon>
        <taxon>Clostridia</taxon>
        <taxon>Eubacteriales</taxon>
        <taxon>Eubacteriaceae</taxon>
        <taxon>Gallibacter</taxon>
    </lineage>
</organism>
<evidence type="ECO:0000313" key="9">
    <source>
        <dbReference type="EMBL" id="MBE5034693.1"/>
    </source>
</evidence>
<evidence type="ECO:0000256" key="1">
    <source>
        <dbReference type="ARBA" id="ARBA00004651"/>
    </source>
</evidence>
<feature type="transmembrane region" description="Helical" evidence="8">
    <location>
        <begin position="227"/>
        <end position="250"/>
    </location>
</feature>
<keyword evidence="3" id="KW-0813">Transport</keyword>